<feature type="compositionally biased region" description="Basic and acidic residues" evidence="17">
    <location>
        <begin position="486"/>
        <end position="506"/>
    </location>
</feature>
<dbReference type="GO" id="GO:0006281">
    <property type="term" value="P:DNA repair"/>
    <property type="evidence" value="ECO:0007669"/>
    <property type="project" value="UniProtKB-KW"/>
</dbReference>
<protein>
    <recommendedName>
        <fullName evidence="16">Centrosomal protein of 164 kDa</fullName>
    </recommendedName>
</protein>
<comment type="function">
    <text evidence="14">Plays a role in microtubule organization and/or maintenance for the formation of primary cilia (PC), a microtubule-based structure that protrudes from the surface of epithelial cells. Plays a critical role in G2/M checkpoint and nuclear divisions. A key player in the DNA damage-activated ATR/ATM signaling cascade since it is required for the proper phosphorylation of H2AX, RPA, CHEK2 and CHEK1. Plays a critical role in chromosome segregation, acting as a mediator required for the maintenance of genomic stability through modulation of MDC1, RPA and CHEK1.</text>
</comment>
<evidence type="ECO:0000256" key="4">
    <source>
        <dbReference type="ARBA" id="ARBA00022553"/>
    </source>
</evidence>
<feature type="compositionally biased region" description="Basic and acidic residues" evidence="17">
    <location>
        <begin position="754"/>
        <end position="780"/>
    </location>
</feature>
<feature type="region of interest" description="Disordered" evidence="17">
    <location>
        <begin position="247"/>
        <end position="317"/>
    </location>
</feature>
<keyword evidence="3" id="KW-0963">Cytoplasm</keyword>
<keyword evidence="9" id="KW-0175">Coiled coil</keyword>
<dbReference type="GO" id="GO:0097539">
    <property type="term" value="C:ciliary transition fiber"/>
    <property type="evidence" value="ECO:0007669"/>
    <property type="project" value="UniProtKB-ARBA"/>
</dbReference>
<evidence type="ECO:0000256" key="3">
    <source>
        <dbReference type="ARBA" id="ARBA00022490"/>
    </source>
</evidence>
<sequence length="1236" mass="141755">MMINDQLILEEDYDENYVPTEEEIYEYAQSVGIDPEKEPDLLWVAREGICAPLPEHWKPCQDPNGHIYYFNFATGESIWDHPCDEFYRKMVGEERRKLSTKGGAGGPGGAKKKGKLGRDDLLKKKKDKKEPAAGKLGPLNLKAEQSMGTPSMHRANSLGTMKSSDSFGGLRGSVGGSQQRADHRALRMGLKPSGREDPMDYVESEEDERAPIGKIKLSDSEDSEDLGDVNLSEKLMDIESLEPALRGSLEKDFDGTLSVKSTARDESPGPGKVSPLDRLEEERKKKAEMAAAAADKRVAEQDKTVKDEEQQLKTANERALTEMKKKLERELENAKLELLEDKDARLKKLRDEILREQQQEERRIKDENRDTINTLRKQAEEEHESKKSELSQLASVHDEELQKLREEHAQARQAEEAELRDQMDRALQKLREEVAALQEEERGKLEEEKRKALDRLQSQVEAAVASERERLEAEQRAAVDRLQQKHAQELETLRHDAERRHKDQVESLRSQLSEGHDKEMARLRKEMVALQEEEKEREEQELESARKRQKAIDDLDRGLDEVLRERKQELKSSHQNQVERLRQEQDTQIRRLQLEMQEKLKAEKDQLNAEFETEKKNLQRQHERELEDLKRKFAQKKEAFQEQLQEQEEKLQEQKADIERRMSYVDKSMKTVESQEKKLEERRKRFAADREQLEKDQEDAMGGRSSLASHELERMREERKQLMMELQQERKELEEAKGEKKGLEENVFKLKMEREQHTRHLKQLTEKVEKRQRELDHLEDQIAAAEAQPRTQSTRIRTRPAEAAQDGGRLSMEDLSPSPTPGRPGLDDETEDELIEGVKRISQGYKGGLWSELLSDDDAMIADAEIFGKRRKKSGMRLRHEAAELAQAKAFLEKQRRSLKRRQVALTAASQELIRDSTEKGHSEQGARILGEVGASLESERRQLDDMERHVRAGRRLVQQKEKKLQQLESQRHELLSEDESEFSPFEHPYRPAQIPNLDLSDDESSGISSTDLSMDNYIHGVIRQRGNPVGSAGMVHVAADGNGRNSDLIRALSKINVDLSHVLANINQDQELRGQSWPSSPVYVPSSSPHLFGGGDDAAVRQSPTPSYSVPPPHTVDYSTLVLTAEQSLERKWRKYFGDRRPPISRSPYVPTAPSAYGPPTNVRDQLRHFRLSMAEGLGSKSTSSQLAEHKEWLRRFQQDHQLNFGYSATVNYRTAEPGMGGPGSDSGSVYPLYW</sequence>
<evidence type="ECO:0000256" key="14">
    <source>
        <dbReference type="ARBA" id="ARBA00056906"/>
    </source>
</evidence>
<dbReference type="AlphaFoldDB" id="A0ABD0JDS2"/>
<dbReference type="CDD" id="cd00201">
    <property type="entry name" value="WW"/>
    <property type="match status" value="1"/>
</dbReference>
<reference evidence="19 20" key="1">
    <citation type="journal article" date="2023" name="Sci. Data">
        <title>Genome assembly of the Korean intertidal mud-creeper Batillaria attramentaria.</title>
        <authorList>
            <person name="Patra A.K."/>
            <person name="Ho P.T."/>
            <person name="Jun S."/>
            <person name="Lee S.J."/>
            <person name="Kim Y."/>
            <person name="Won Y.J."/>
        </authorList>
    </citation>
    <scope>NUCLEOTIDE SEQUENCE [LARGE SCALE GENOMIC DNA]</scope>
    <source>
        <strain evidence="19">Wonlab-2016</strain>
    </source>
</reference>
<keyword evidence="12" id="KW-0539">Nucleus</keyword>
<dbReference type="PANTHER" id="PTHR21715">
    <property type="entry name" value="RH04127P"/>
    <property type="match status" value="1"/>
</dbReference>
<comment type="caution">
    <text evidence="19">The sequence shown here is derived from an EMBL/GenBank/DDBJ whole genome shotgun (WGS) entry which is preliminary data.</text>
</comment>
<dbReference type="FunFam" id="3.30.1470.10:FF:000001">
    <property type="entry name" value="Centrosomal protein of 164 kDa"/>
    <property type="match status" value="1"/>
</dbReference>
<dbReference type="SMART" id="SM00456">
    <property type="entry name" value="WW"/>
    <property type="match status" value="1"/>
</dbReference>
<feature type="region of interest" description="Disordered" evidence="17">
    <location>
        <begin position="966"/>
        <end position="1011"/>
    </location>
</feature>
<dbReference type="InterPro" id="IPR001202">
    <property type="entry name" value="WW_dom"/>
</dbReference>
<evidence type="ECO:0000259" key="18">
    <source>
        <dbReference type="PROSITE" id="PS50020"/>
    </source>
</evidence>
<evidence type="ECO:0000256" key="11">
    <source>
        <dbReference type="ARBA" id="ARBA00023212"/>
    </source>
</evidence>
<feature type="compositionally biased region" description="Basic and acidic residues" evidence="17">
    <location>
        <begin position="116"/>
        <end position="132"/>
    </location>
</feature>
<feature type="region of interest" description="Disordered" evidence="17">
    <location>
        <begin position="97"/>
        <end position="226"/>
    </location>
</feature>
<feature type="region of interest" description="Disordered" evidence="17">
    <location>
        <begin position="357"/>
        <end position="424"/>
    </location>
</feature>
<keyword evidence="6" id="KW-0227">DNA damage</keyword>
<feature type="compositionally biased region" description="Basic and acidic residues" evidence="17">
    <location>
        <begin position="275"/>
        <end position="317"/>
    </location>
</feature>
<keyword evidence="10" id="KW-0234">DNA repair</keyword>
<feature type="compositionally biased region" description="Basic and acidic residues" evidence="17">
    <location>
        <begin position="357"/>
        <end position="370"/>
    </location>
</feature>
<evidence type="ECO:0000256" key="5">
    <source>
        <dbReference type="ARBA" id="ARBA00022618"/>
    </source>
</evidence>
<feature type="compositionally biased region" description="Basic and acidic residues" evidence="17">
    <location>
        <begin position="667"/>
        <end position="695"/>
    </location>
</feature>
<evidence type="ECO:0000313" key="20">
    <source>
        <dbReference type="Proteomes" id="UP001519460"/>
    </source>
</evidence>
<evidence type="ECO:0000256" key="6">
    <source>
        <dbReference type="ARBA" id="ARBA00022763"/>
    </source>
</evidence>
<feature type="compositionally biased region" description="Polar residues" evidence="17">
    <location>
        <begin position="157"/>
        <end position="166"/>
    </location>
</feature>
<organism evidence="19 20">
    <name type="scientific">Batillaria attramentaria</name>
    <dbReference type="NCBI Taxonomy" id="370345"/>
    <lineage>
        <taxon>Eukaryota</taxon>
        <taxon>Metazoa</taxon>
        <taxon>Spiralia</taxon>
        <taxon>Lophotrochozoa</taxon>
        <taxon>Mollusca</taxon>
        <taxon>Gastropoda</taxon>
        <taxon>Caenogastropoda</taxon>
        <taxon>Sorbeoconcha</taxon>
        <taxon>Cerithioidea</taxon>
        <taxon>Batillariidae</taxon>
        <taxon>Batillaria</taxon>
    </lineage>
</organism>
<feature type="compositionally biased region" description="Basic and acidic residues" evidence="17">
    <location>
        <begin position="377"/>
        <end position="389"/>
    </location>
</feature>
<evidence type="ECO:0000313" key="19">
    <source>
        <dbReference type="EMBL" id="KAK7471564.1"/>
    </source>
</evidence>
<dbReference type="SUPFAM" id="SSF51045">
    <property type="entry name" value="WW domain"/>
    <property type="match status" value="1"/>
</dbReference>
<comment type="subcellular location">
    <subcellularLocation>
        <location evidence="1">Cytoplasm</location>
        <location evidence="1">Cytoskeleton</location>
        <location evidence="1">Microtubule organizing center</location>
        <location evidence="1">Centrosome</location>
        <location evidence="1">Centriole</location>
    </subcellularLocation>
    <subcellularLocation>
        <location evidence="2">Nucleus</location>
    </subcellularLocation>
</comment>
<dbReference type="Pfam" id="PF00397">
    <property type="entry name" value="WW"/>
    <property type="match status" value="1"/>
</dbReference>
<comment type="subunit">
    <text evidence="15">Interacts (via N-terminus) with ATRIP. Interacts with ATM, ATR and MDC1. Interacts with XPA (via N-terminus) upon UV irradiation. Interacts with CEP83, CCDC92, TTBK2, DVL3, NPHP3 and weakly with NPHP4. Interacts with DZIP1.</text>
</comment>
<keyword evidence="20" id="KW-1185">Reference proteome</keyword>
<feature type="compositionally biased region" description="Acidic residues" evidence="17">
    <location>
        <begin position="199"/>
        <end position="208"/>
    </location>
</feature>
<evidence type="ECO:0000256" key="13">
    <source>
        <dbReference type="ARBA" id="ARBA00023306"/>
    </source>
</evidence>
<keyword evidence="13" id="KW-0131">Cell cycle</keyword>
<dbReference type="EMBL" id="JACVVK020000488">
    <property type="protein sequence ID" value="KAK7471564.1"/>
    <property type="molecule type" value="Genomic_DNA"/>
</dbReference>
<feature type="region of interest" description="Disordered" evidence="17">
    <location>
        <begin position="667"/>
        <end position="712"/>
    </location>
</feature>
<dbReference type="GO" id="GO:0030030">
    <property type="term" value="P:cell projection organization"/>
    <property type="evidence" value="ECO:0007669"/>
    <property type="project" value="UniProtKB-KW"/>
</dbReference>
<keyword evidence="11" id="KW-0206">Cytoskeleton</keyword>
<feature type="compositionally biased region" description="Basic and acidic residues" evidence="17">
    <location>
        <begin position="396"/>
        <end position="424"/>
    </location>
</feature>
<evidence type="ECO:0000256" key="15">
    <source>
        <dbReference type="ARBA" id="ARBA00061715"/>
    </source>
</evidence>
<dbReference type="PROSITE" id="PS50020">
    <property type="entry name" value="WW_DOMAIN_2"/>
    <property type="match status" value="1"/>
</dbReference>
<accession>A0ABD0JDS2</accession>
<feature type="domain" description="WW" evidence="18">
    <location>
        <begin position="51"/>
        <end position="84"/>
    </location>
</feature>
<evidence type="ECO:0000256" key="10">
    <source>
        <dbReference type="ARBA" id="ARBA00023204"/>
    </source>
</evidence>
<evidence type="ECO:0000256" key="16">
    <source>
        <dbReference type="ARBA" id="ARBA00067900"/>
    </source>
</evidence>
<dbReference type="Gene3D" id="3.30.1470.10">
    <property type="entry name" value="Photosystem I PsaD, reaction center subunit II"/>
    <property type="match status" value="1"/>
</dbReference>
<dbReference type="InterPro" id="IPR036020">
    <property type="entry name" value="WW_dom_sf"/>
</dbReference>
<dbReference type="PANTHER" id="PTHR21715:SF0">
    <property type="entry name" value="RH04127P"/>
    <property type="match status" value="1"/>
</dbReference>
<dbReference type="GO" id="GO:0005634">
    <property type="term" value="C:nucleus"/>
    <property type="evidence" value="ECO:0007669"/>
    <property type="project" value="UniProtKB-SubCell"/>
</dbReference>
<feature type="compositionally biased region" description="Basic and acidic residues" evidence="17">
    <location>
        <begin position="514"/>
        <end position="556"/>
    </location>
</feature>
<evidence type="ECO:0000256" key="17">
    <source>
        <dbReference type="SAM" id="MobiDB-lite"/>
    </source>
</evidence>
<dbReference type="GO" id="GO:0005814">
    <property type="term" value="C:centriole"/>
    <property type="evidence" value="ECO:0007669"/>
    <property type="project" value="UniProtKB-SubCell"/>
</dbReference>
<keyword evidence="4" id="KW-0597">Phosphoprotein</keyword>
<evidence type="ECO:0000256" key="9">
    <source>
        <dbReference type="ARBA" id="ARBA00023054"/>
    </source>
</evidence>
<keyword evidence="8" id="KW-0970">Cilium biogenesis/degradation</keyword>
<evidence type="ECO:0000256" key="7">
    <source>
        <dbReference type="ARBA" id="ARBA00022776"/>
    </source>
</evidence>
<feature type="region of interest" description="Disordered" evidence="17">
    <location>
        <begin position="754"/>
        <end position="830"/>
    </location>
</feature>
<keyword evidence="7" id="KW-0498">Mitosis</keyword>
<name>A0ABD0JDS2_9CAEN</name>
<feature type="compositionally biased region" description="Basic and acidic residues" evidence="17">
    <location>
        <begin position="966"/>
        <end position="976"/>
    </location>
</feature>
<proteinExistence type="predicted"/>
<keyword evidence="5" id="KW-0132">Cell division</keyword>
<gene>
    <name evidence="19" type="ORF">BaRGS_00035792</name>
</gene>
<evidence type="ECO:0000256" key="1">
    <source>
        <dbReference type="ARBA" id="ARBA00004114"/>
    </source>
</evidence>
<evidence type="ECO:0000256" key="8">
    <source>
        <dbReference type="ARBA" id="ARBA00022794"/>
    </source>
</evidence>
<evidence type="ECO:0000256" key="12">
    <source>
        <dbReference type="ARBA" id="ARBA00023242"/>
    </source>
</evidence>
<dbReference type="Proteomes" id="UP001519460">
    <property type="component" value="Unassembled WGS sequence"/>
</dbReference>
<dbReference type="GO" id="GO:0051301">
    <property type="term" value="P:cell division"/>
    <property type="evidence" value="ECO:0007669"/>
    <property type="project" value="UniProtKB-KW"/>
</dbReference>
<feature type="region of interest" description="Disordered" evidence="17">
    <location>
        <begin position="486"/>
        <end position="556"/>
    </location>
</feature>
<evidence type="ECO:0000256" key="2">
    <source>
        <dbReference type="ARBA" id="ARBA00004123"/>
    </source>
</evidence>
<dbReference type="InterPro" id="IPR053233">
    <property type="entry name" value="ABRA-related"/>
</dbReference>